<dbReference type="STRING" id="1293891.TMES_10180"/>
<dbReference type="GO" id="GO:0022857">
    <property type="term" value="F:transmembrane transporter activity"/>
    <property type="evidence" value="ECO:0007669"/>
    <property type="project" value="InterPro"/>
</dbReference>
<sequence length="409" mass="42276">MITPGLTIRLGLAQMISWGTAYYLIGNFGPRLSQYHGWSETVIYGGFSLALLVMGIVSPLCGKLIDRHGGRMVMAAGSLFNVAGCLTLATCNTVTGYFAAWLVLGIAMRLTLYDAAFAALARIGGQNARRAMGQITLFGGLASTVFWPLGHYLDSRFGLTAALLCYAGFAALTLPLHLALPGRHHGDQTDINAPVKTAPAQKLASSTISAAPLSPRHQMVCGLLYALIMSLINIINAAMSAHMISLLAGLGLAGAAAINIASLRGIGQTASRLADTIFGRNFNPATVTIGATLVLGLAFVPGLAGTISITMAGVFAVAFGAANGVLTITRGTLPLMIFAPGHYGKKVGVLLLPGFILSALAPSLFAMALKSRGAPAVFGILAGLSFAALLCALLLRAKLDNAQKKPSAP</sequence>
<dbReference type="Proteomes" id="UP000193391">
    <property type="component" value="Unassembled WGS sequence"/>
</dbReference>
<feature type="transmembrane region" description="Helical" evidence="4">
    <location>
        <begin position="282"/>
        <end position="300"/>
    </location>
</feature>
<dbReference type="RefSeq" id="WP_085582146.1">
    <property type="nucleotide sequence ID" value="NZ_JFKA01000004.1"/>
</dbReference>
<dbReference type="OrthoDB" id="7200137at2"/>
<feature type="transmembrane region" description="Helical" evidence="4">
    <location>
        <begin position="159"/>
        <end position="180"/>
    </location>
</feature>
<dbReference type="InterPro" id="IPR036259">
    <property type="entry name" value="MFS_trans_sf"/>
</dbReference>
<evidence type="ECO:0000313" key="5">
    <source>
        <dbReference type="EMBL" id="OSQ38255.1"/>
    </source>
</evidence>
<evidence type="ECO:0000256" key="2">
    <source>
        <dbReference type="ARBA" id="ARBA00022989"/>
    </source>
</evidence>
<keyword evidence="3 4" id="KW-0472">Membrane</keyword>
<evidence type="ECO:0000313" key="6">
    <source>
        <dbReference type="Proteomes" id="UP000193391"/>
    </source>
</evidence>
<feature type="transmembrane region" description="Helical" evidence="4">
    <location>
        <begin position="244"/>
        <end position="261"/>
    </location>
</feature>
<feature type="transmembrane region" description="Helical" evidence="4">
    <location>
        <begin position="347"/>
        <end position="369"/>
    </location>
</feature>
<feature type="transmembrane region" description="Helical" evidence="4">
    <location>
        <begin position="73"/>
        <end position="95"/>
    </location>
</feature>
<organism evidence="5 6">
    <name type="scientific">Thalassospira mesophila</name>
    <dbReference type="NCBI Taxonomy" id="1293891"/>
    <lineage>
        <taxon>Bacteria</taxon>
        <taxon>Pseudomonadati</taxon>
        <taxon>Pseudomonadota</taxon>
        <taxon>Alphaproteobacteria</taxon>
        <taxon>Rhodospirillales</taxon>
        <taxon>Thalassospiraceae</taxon>
        <taxon>Thalassospira</taxon>
    </lineage>
</organism>
<dbReference type="PANTHER" id="PTHR11360:SF290">
    <property type="entry name" value="MONOCARBOXYLATE MFS PERMEASE"/>
    <property type="match status" value="1"/>
</dbReference>
<dbReference type="PANTHER" id="PTHR11360">
    <property type="entry name" value="MONOCARBOXYLATE TRANSPORTER"/>
    <property type="match status" value="1"/>
</dbReference>
<name>A0A1Y2KZI9_9PROT</name>
<evidence type="ECO:0000256" key="4">
    <source>
        <dbReference type="SAM" id="Phobius"/>
    </source>
</evidence>
<dbReference type="EMBL" id="JFKA01000004">
    <property type="protein sequence ID" value="OSQ38255.1"/>
    <property type="molecule type" value="Genomic_DNA"/>
</dbReference>
<gene>
    <name evidence="5" type="ORF">TMES_10180</name>
</gene>
<comment type="caution">
    <text evidence="5">The sequence shown here is derived from an EMBL/GenBank/DDBJ whole genome shotgun (WGS) entry which is preliminary data.</text>
</comment>
<feature type="transmembrane region" description="Helical" evidence="4">
    <location>
        <begin position="101"/>
        <end position="123"/>
    </location>
</feature>
<evidence type="ECO:0000256" key="1">
    <source>
        <dbReference type="ARBA" id="ARBA00022692"/>
    </source>
</evidence>
<feature type="transmembrane region" description="Helical" evidence="4">
    <location>
        <begin position="42"/>
        <end position="61"/>
    </location>
</feature>
<evidence type="ECO:0008006" key="7">
    <source>
        <dbReference type="Google" id="ProtNLM"/>
    </source>
</evidence>
<accession>A0A1Y2KZI9</accession>
<dbReference type="Gene3D" id="1.20.1250.20">
    <property type="entry name" value="MFS general substrate transporter like domains"/>
    <property type="match status" value="1"/>
</dbReference>
<feature type="transmembrane region" description="Helical" evidence="4">
    <location>
        <begin position="375"/>
        <end position="395"/>
    </location>
</feature>
<keyword evidence="2 4" id="KW-1133">Transmembrane helix</keyword>
<dbReference type="SUPFAM" id="SSF103473">
    <property type="entry name" value="MFS general substrate transporter"/>
    <property type="match status" value="1"/>
</dbReference>
<dbReference type="InterPro" id="IPR050327">
    <property type="entry name" value="Proton-linked_MCT"/>
</dbReference>
<feature type="transmembrane region" description="Helical" evidence="4">
    <location>
        <begin position="306"/>
        <end position="326"/>
    </location>
</feature>
<reference evidence="5 6" key="1">
    <citation type="submission" date="2014-03" db="EMBL/GenBank/DDBJ databases">
        <title>The draft genome sequence of Thalassospira mesophila JCM 18969.</title>
        <authorList>
            <person name="Lai Q."/>
            <person name="Shao Z."/>
        </authorList>
    </citation>
    <scope>NUCLEOTIDE SEQUENCE [LARGE SCALE GENOMIC DNA]</scope>
    <source>
        <strain evidence="5 6">JCM 18969</strain>
    </source>
</reference>
<dbReference type="AlphaFoldDB" id="A0A1Y2KZI9"/>
<dbReference type="InterPro" id="IPR011701">
    <property type="entry name" value="MFS"/>
</dbReference>
<dbReference type="Pfam" id="PF07690">
    <property type="entry name" value="MFS_1"/>
    <property type="match status" value="1"/>
</dbReference>
<evidence type="ECO:0000256" key="3">
    <source>
        <dbReference type="ARBA" id="ARBA00023136"/>
    </source>
</evidence>
<protein>
    <recommendedName>
        <fullName evidence="7">Transporter</fullName>
    </recommendedName>
</protein>
<feature type="transmembrane region" description="Helical" evidence="4">
    <location>
        <begin position="12"/>
        <end position="30"/>
    </location>
</feature>
<proteinExistence type="predicted"/>
<feature type="transmembrane region" description="Helical" evidence="4">
    <location>
        <begin position="135"/>
        <end position="153"/>
    </location>
</feature>
<feature type="transmembrane region" description="Helical" evidence="4">
    <location>
        <begin position="219"/>
        <end position="238"/>
    </location>
</feature>
<keyword evidence="6" id="KW-1185">Reference proteome</keyword>
<keyword evidence="1 4" id="KW-0812">Transmembrane</keyword>